<evidence type="ECO:0000313" key="1">
    <source>
        <dbReference type="EnsemblMetazoa" id="tetur01g06340.1"/>
    </source>
</evidence>
<evidence type="ECO:0000313" key="2">
    <source>
        <dbReference type="Proteomes" id="UP000015104"/>
    </source>
</evidence>
<dbReference type="EMBL" id="CAEY01000447">
    <property type="status" value="NOT_ANNOTATED_CDS"/>
    <property type="molecule type" value="Genomic_DNA"/>
</dbReference>
<dbReference type="EnsemblMetazoa" id="tetur01g06340.1">
    <property type="protein sequence ID" value="tetur01g06340.1"/>
    <property type="gene ID" value="tetur01g06340"/>
</dbReference>
<dbReference type="AlphaFoldDB" id="T1JRB9"/>
<reference evidence="1" key="2">
    <citation type="submission" date="2015-06" db="UniProtKB">
        <authorList>
            <consortium name="EnsemblMetazoa"/>
        </authorList>
    </citation>
    <scope>IDENTIFICATION</scope>
</reference>
<dbReference type="HOGENOM" id="CLU_1404100_0_0_1"/>
<protein>
    <submittedName>
        <fullName evidence="1">Uncharacterized protein</fullName>
    </submittedName>
</protein>
<keyword evidence="2" id="KW-1185">Reference proteome</keyword>
<accession>T1JRB9</accession>
<sequence length="161" mass="18258">MLKSKGELYIQPAKPTPKSVYKPVEPLVEKKEKELQEICNLTLKKSDIVILTMVMKEKRKAFEPIFIDPKTLELSFRVEKGKKVSSLIGALSTIKVHKKFGLEKIPINLQVPHKILSKLPKLSNDDYVILTIIRQNKGKPAKVVSHFVDTISVAPTHDKSY</sequence>
<proteinExistence type="predicted"/>
<organism evidence="1 2">
    <name type="scientific">Tetranychus urticae</name>
    <name type="common">Two-spotted spider mite</name>
    <dbReference type="NCBI Taxonomy" id="32264"/>
    <lineage>
        <taxon>Eukaryota</taxon>
        <taxon>Metazoa</taxon>
        <taxon>Ecdysozoa</taxon>
        <taxon>Arthropoda</taxon>
        <taxon>Chelicerata</taxon>
        <taxon>Arachnida</taxon>
        <taxon>Acari</taxon>
        <taxon>Acariformes</taxon>
        <taxon>Trombidiformes</taxon>
        <taxon>Prostigmata</taxon>
        <taxon>Eleutherengona</taxon>
        <taxon>Raphignathae</taxon>
        <taxon>Tetranychoidea</taxon>
        <taxon>Tetranychidae</taxon>
        <taxon>Tetranychus</taxon>
    </lineage>
</organism>
<reference evidence="2" key="1">
    <citation type="submission" date="2011-08" db="EMBL/GenBank/DDBJ databases">
        <authorList>
            <person name="Rombauts S."/>
        </authorList>
    </citation>
    <scope>NUCLEOTIDE SEQUENCE</scope>
    <source>
        <strain evidence="2">London</strain>
    </source>
</reference>
<dbReference type="Proteomes" id="UP000015104">
    <property type="component" value="Unassembled WGS sequence"/>
</dbReference>
<name>T1JRB9_TETUR</name>